<feature type="compositionally biased region" description="Basic and acidic residues" evidence="1">
    <location>
        <begin position="312"/>
        <end position="330"/>
    </location>
</feature>
<feature type="compositionally biased region" description="Basic and acidic residues" evidence="1">
    <location>
        <begin position="96"/>
        <end position="120"/>
    </location>
</feature>
<dbReference type="VEuPathDB" id="PlasmoDB:PVW1_090050000"/>
<feature type="compositionally biased region" description="Basic and acidic residues" evidence="1">
    <location>
        <begin position="32"/>
        <end position="45"/>
    </location>
</feature>
<feature type="region of interest" description="Disordered" evidence="1">
    <location>
        <begin position="165"/>
        <end position="199"/>
    </location>
</feature>
<dbReference type="VEuPathDB" id="PlasmoDB:PVX_092845"/>
<reference evidence="3" key="1">
    <citation type="submission" date="2016-07" db="EMBL/GenBank/DDBJ databases">
        <authorList>
            <consortium name="Pathogen Informatics"/>
        </authorList>
    </citation>
    <scope>NUCLEOTIDE SEQUENCE [LARGE SCALE GENOMIC DNA]</scope>
</reference>
<feature type="region of interest" description="Disordered" evidence="1">
    <location>
        <begin position="213"/>
        <end position="385"/>
    </location>
</feature>
<gene>
    <name evidence="2" type="ORF">PVP01_0945500</name>
</gene>
<protein>
    <submittedName>
        <fullName evidence="2">Uncharacterized protein</fullName>
    </submittedName>
</protein>
<feature type="compositionally biased region" description="Acidic residues" evidence="1">
    <location>
        <begin position="180"/>
        <end position="191"/>
    </location>
</feature>
<evidence type="ECO:0000256" key="1">
    <source>
        <dbReference type="SAM" id="MobiDB-lite"/>
    </source>
</evidence>
<feature type="region of interest" description="Disordered" evidence="1">
    <location>
        <begin position="1"/>
        <end position="120"/>
    </location>
</feature>
<dbReference type="OrthoDB" id="372030at2759"/>
<feature type="compositionally biased region" description="Polar residues" evidence="1">
    <location>
        <begin position="365"/>
        <end position="376"/>
    </location>
</feature>
<dbReference type="EMBL" id="LT635620">
    <property type="protein sequence ID" value="VUZ96129.1"/>
    <property type="molecule type" value="Genomic_DNA"/>
</dbReference>
<dbReference type="Proteomes" id="UP000220605">
    <property type="component" value="Chromosome 9"/>
</dbReference>
<evidence type="ECO:0000313" key="2">
    <source>
        <dbReference type="EMBL" id="VUZ96129.1"/>
    </source>
</evidence>
<feature type="compositionally biased region" description="Basic residues" evidence="1">
    <location>
        <begin position="59"/>
        <end position="89"/>
    </location>
</feature>
<evidence type="ECO:0000313" key="3">
    <source>
        <dbReference type="Proteomes" id="UP000220605"/>
    </source>
</evidence>
<organism evidence="2 3">
    <name type="scientific">Plasmodium vivax</name>
    <name type="common">malaria parasite P. vivax</name>
    <dbReference type="NCBI Taxonomy" id="5855"/>
    <lineage>
        <taxon>Eukaryota</taxon>
        <taxon>Sar</taxon>
        <taxon>Alveolata</taxon>
        <taxon>Apicomplexa</taxon>
        <taxon>Aconoidasida</taxon>
        <taxon>Haemosporida</taxon>
        <taxon>Plasmodiidae</taxon>
        <taxon>Plasmodium</taxon>
        <taxon>Plasmodium (Plasmodium)</taxon>
    </lineage>
</organism>
<proteinExistence type="predicted"/>
<feature type="compositionally biased region" description="Basic and acidic residues" evidence="1">
    <location>
        <begin position="282"/>
        <end position="292"/>
    </location>
</feature>
<feature type="compositionally biased region" description="Basic and acidic residues" evidence="1">
    <location>
        <begin position="254"/>
        <end position="264"/>
    </location>
</feature>
<sequence>MQGANQNEEDNPIRSLGHNALVELLNNNNSDRGSEPGEDTQKGGKEAPQTYSFEGDTLRRKRKASKGKKRTHGKAEKKRAHKLPTRKSIKQSSYRDINEEDTKMLKRPHPRFDTPGKTNRERNKSYLRMMSKYNLFFGNGKKPHFVMPPSDHMMVRGNIPVGGFHRRSGTTIKGDISGDATDDADDDDDDAQHDGEKRDKFFFLKKSNVRGEIMDGARIPMLGGFSPEGEMKRDGRGSVSSGGESGGSPGGAPSEKRSENLTEKRRVKSSDASPDAENTPDMLKKGEEKKESTCTAMPCDVKRHSSTGSTHLGERSHINESHKKIGSDKASRKRRNKKDSDAERKKLHKPWCDIDSADSIEKEVTLTSPHSSSVKNESNKKPVVMIQPDDRLDEVEKVSPPQTPAVVGKIDFQTDLAKVVKIEGKDSPHLQTALRRNEGDMDSLDLDDQPPTGSISQVDPFNHEDFIFLDFNPVKEEYVEIKKTLERYKKKRELTEERGDKMHLNSSGQVILEKKMVKEILTDKKEKQSGHQNDENGYIKKNLNQLKEKMRRGKIRIISYDFVRNLCYILVRGDSSL</sequence>
<name>A0A564ZWC1_PLAVI</name>
<dbReference type="VEuPathDB" id="PlasmoDB:PVP01_0945500"/>
<dbReference type="AlphaFoldDB" id="A0A564ZWC1"/>
<accession>A0A564ZWC1</accession>
<dbReference type="VEuPathDB" id="PlasmoDB:PVPAM_090049700"/>